<feature type="signal peptide" evidence="1">
    <location>
        <begin position="1"/>
        <end position="17"/>
    </location>
</feature>
<dbReference type="InterPro" id="IPR036047">
    <property type="entry name" value="F-box-like_dom_sf"/>
</dbReference>
<accession>A0AA88A8E5</accession>
<dbReference type="InterPro" id="IPR055290">
    <property type="entry name" value="At3g26010-like"/>
</dbReference>
<name>A0AA88A8E5_FICCA</name>
<keyword evidence="5" id="KW-1185">Reference proteome</keyword>
<dbReference type="InterPro" id="IPR001810">
    <property type="entry name" value="F-box_dom"/>
</dbReference>
<reference evidence="4" key="1">
    <citation type="submission" date="2023-07" db="EMBL/GenBank/DDBJ databases">
        <title>draft genome sequence of fig (Ficus carica).</title>
        <authorList>
            <person name="Takahashi T."/>
            <person name="Nishimura K."/>
        </authorList>
    </citation>
    <scope>NUCLEOTIDE SEQUENCE</scope>
</reference>
<dbReference type="InterPro" id="IPR006527">
    <property type="entry name" value="F-box-assoc_dom_typ1"/>
</dbReference>
<dbReference type="SUPFAM" id="SSF81383">
    <property type="entry name" value="F-box domain"/>
    <property type="match status" value="1"/>
</dbReference>
<dbReference type="PANTHER" id="PTHR35546">
    <property type="entry name" value="F-BOX PROTEIN INTERACTION DOMAIN PROTEIN-RELATED"/>
    <property type="match status" value="1"/>
</dbReference>
<dbReference type="NCBIfam" id="TIGR01640">
    <property type="entry name" value="F_box_assoc_1"/>
    <property type="match status" value="1"/>
</dbReference>
<evidence type="ECO:0000313" key="5">
    <source>
        <dbReference type="Proteomes" id="UP001187192"/>
    </source>
</evidence>
<dbReference type="EMBL" id="BTGU01000012">
    <property type="protein sequence ID" value="GMN41038.1"/>
    <property type="molecule type" value="Genomic_DNA"/>
</dbReference>
<feature type="domain" description="F-box associated beta-propeller type 1" evidence="3">
    <location>
        <begin position="161"/>
        <end position="313"/>
    </location>
</feature>
<evidence type="ECO:0000259" key="2">
    <source>
        <dbReference type="Pfam" id="PF00646"/>
    </source>
</evidence>
<dbReference type="Pfam" id="PF00646">
    <property type="entry name" value="F-box"/>
    <property type="match status" value="1"/>
</dbReference>
<dbReference type="AlphaFoldDB" id="A0AA88A8E5"/>
<protein>
    <recommendedName>
        <fullName evidence="6">F-box domain-containing protein</fullName>
    </recommendedName>
</protein>
<evidence type="ECO:0000256" key="1">
    <source>
        <dbReference type="SAM" id="SignalP"/>
    </source>
</evidence>
<feature type="chain" id="PRO_5041693118" description="F-box domain-containing protein" evidence="1">
    <location>
        <begin position="18"/>
        <end position="450"/>
    </location>
</feature>
<evidence type="ECO:0000313" key="4">
    <source>
        <dbReference type="EMBL" id="GMN41038.1"/>
    </source>
</evidence>
<dbReference type="Pfam" id="PF07734">
    <property type="entry name" value="FBA_1"/>
    <property type="match status" value="1"/>
</dbReference>
<dbReference type="Gene3D" id="1.20.1280.50">
    <property type="match status" value="1"/>
</dbReference>
<proteinExistence type="predicted"/>
<feature type="domain" description="F-box" evidence="2">
    <location>
        <begin position="79"/>
        <end position="115"/>
    </location>
</feature>
<keyword evidence="1" id="KW-0732">Signal</keyword>
<sequence>MFLLWKMFFILVNEITPLRPAQRNTTSGKVRSRTNLEISSNLLLTYHSESPKTSLNAAVSALSYPTPPSCSAEKIASSEDILCEIFLLLPIKSLSRFKSVSKHWLSLISNPEFCRRQKDFLNPVSGLFLKRNYRLSDPSVSVGEFKYVNLDETCDSSEPPLGNPVDLSDSGIRILQSCNGLLLCSRANGREKLVCNPTTTGYTLLPPLFEDRGCTIRTTLGLSLAFHPWISPHYKVICVRCSELKKGHFQIMIYSSETLQWRDSGDPFNIDGVYYNFRQGVFLINGCVHWLSYSSKSLCFNVREERLMPMPMPQIDEYKYRYYGESRGHLHLIASAFNPQSPILDVFEMKMDCSCWFVKFRVNLLPIIASFPELFLKVPFRSEECYFSTLCVVRGLLDEESYLVLEIPGAVIRYNFNTETFEKICDIDGSRWRLTSSFDAHQYVKTLTFV</sequence>
<dbReference type="PANTHER" id="PTHR35546:SF115">
    <property type="entry name" value="F-BOX DOMAIN-CONTAINING PROTEIN"/>
    <property type="match status" value="1"/>
</dbReference>
<gene>
    <name evidence="4" type="ORF">TIFTF001_010270</name>
</gene>
<dbReference type="Proteomes" id="UP001187192">
    <property type="component" value="Unassembled WGS sequence"/>
</dbReference>
<comment type="caution">
    <text evidence="4">The sequence shown here is derived from an EMBL/GenBank/DDBJ whole genome shotgun (WGS) entry which is preliminary data.</text>
</comment>
<organism evidence="4 5">
    <name type="scientific">Ficus carica</name>
    <name type="common">Common fig</name>
    <dbReference type="NCBI Taxonomy" id="3494"/>
    <lineage>
        <taxon>Eukaryota</taxon>
        <taxon>Viridiplantae</taxon>
        <taxon>Streptophyta</taxon>
        <taxon>Embryophyta</taxon>
        <taxon>Tracheophyta</taxon>
        <taxon>Spermatophyta</taxon>
        <taxon>Magnoliopsida</taxon>
        <taxon>eudicotyledons</taxon>
        <taxon>Gunneridae</taxon>
        <taxon>Pentapetalae</taxon>
        <taxon>rosids</taxon>
        <taxon>fabids</taxon>
        <taxon>Rosales</taxon>
        <taxon>Moraceae</taxon>
        <taxon>Ficeae</taxon>
        <taxon>Ficus</taxon>
    </lineage>
</organism>
<evidence type="ECO:0008006" key="6">
    <source>
        <dbReference type="Google" id="ProtNLM"/>
    </source>
</evidence>
<evidence type="ECO:0000259" key="3">
    <source>
        <dbReference type="Pfam" id="PF07734"/>
    </source>
</evidence>
<dbReference type="InterPro" id="IPR017451">
    <property type="entry name" value="F-box-assoc_interact_dom"/>
</dbReference>